<dbReference type="PaxDb" id="3218-PP1S71_52V6.1"/>
<name>A0A2K1I9V1_PHYPA</name>
<dbReference type="AlphaFoldDB" id="A0A2K1I9V1"/>
<organism evidence="1">
    <name type="scientific">Physcomitrium patens</name>
    <name type="common">Spreading-leaved earth moss</name>
    <name type="synonym">Physcomitrella patens</name>
    <dbReference type="NCBI Taxonomy" id="3218"/>
    <lineage>
        <taxon>Eukaryota</taxon>
        <taxon>Viridiplantae</taxon>
        <taxon>Streptophyta</taxon>
        <taxon>Embryophyta</taxon>
        <taxon>Bryophyta</taxon>
        <taxon>Bryophytina</taxon>
        <taxon>Bryopsida</taxon>
        <taxon>Funariidae</taxon>
        <taxon>Funariales</taxon>
        <taxon>Funariaceae</taxon>
        <taxon>Physcomitrium</taxon>
    </lineage>
</organism>
<reference evidence="1" key="1">
    <citation type="journal article" date="2008" name="Science">
        <title>The Physcomitrella genome reveals evolutionary insights into the conquest of land by plants.</title>
        <authorList>
            <person name="Rensing S."/>
            <person name="Lang D."/>
            <person name="Zimmer A."/>
            <person name="Terry A."/>
            <person name="Salamov A."/>
            <person name="Shapiro H."/>
            <person name="Nishiyama T."/>
            <person name="Perroud P.-F."/>
            <person name="Lindquist E."/>
            <person name="Kamisugi Y."/>
            <person name="Tanahashi T."/>
            <person name="Sakakibara K."/>
            <person name="Fujita T."/>
            <person name="Oishi K."/>
            <person name="Shin-I T."/>
            <person name="Kuroki Y."/>
            <person name="Toyoda A."/>
            <person name="Suzuki Y."/>
            <person name="Hashimoto A."/>
            <person name="Yamaguchi K."/>
            <person name="Sugano A."/>
            <person name="Kohara Y."/>
            <person name="Fujiyama A."/>
            <person name="Anterola A."/>
            <person name="Aoki S."/>
            <person name="Ashton N."/>
            <person name="Barbazuk W.B."/>
            <person name="Barker E."/>
            <person name="Bennetzen J."/>
            <person name="Bezanilla M."/>
            <person name="Blankenship R."/>
            <person name="Cho S.H."/>
            <person name="Dutcher S."/>
            <person name="Estelle M."/>
            <person name="Fawcett J.A."/>
            <person name="Gundlach H."/>
            <person name="Hanada K."/>
            <person name="Heyl A."/>
            <person name="Hicks K.A."/>
            <person name="Hugh J."/>
            <person name="Lohr M."/>
            <person name="Mayer K."/>
            <person name="Melkozernov A."/>
            <person name="Murata T."/>
            <person name="Nelson D."/>
            <person name="Pils B."/>
            <person name="Prigge M."/>
            <person name="Reiss B."/>
            <person name="Renner T."/>
            <person name="Rombauts S."/>
            <person name="Rushton P."/>
            <person name="Sanderfoot A."/>
            <person name="Schween G."/>
            <person name="Shiu S.-H."/>
            <person name="Stueber K."/>
            <person name="Theodoulou F.L."/>
            <person name="Tu H."/>
            <person name="Van de Peer Y."/>
            <person name="Verrier P.J."/>
            <person name="Waters E."/>
            <person name="Wood A."/>
            <person name="Yang L."/>
            <person name="Cove D."/>
            <person name="Cuming A."/>
            <person name="Hasebe M."/>
            <person name="Lucas S."/>
            <person name="Mishler D.B."/>
            <person name="Reski R."/>
            <person name="Grigoriev I."/>
            <person name="Quatrano R.S."/>
            <person name="Boore J.L."/>
        </authorList>
    </citation>
    <scope>NUCLEOTIDE SEQUENCE [LARGE SCALE GENOMIC DNA]</scope>
</reference>
<protein>
    <submittedName>
        <fullName evidence="1">Uncharacterized protein</fullName>
    </submittedName>
</protein>
<dbReference type="EMBL" id="ABEU02000160">
    <property type="protein sequence ID" value="PNR26048.1"/>
    <property type="molecule type" value="Genomic_DNA"/>
</dbReference>
<proteinExistence type="predicted"/>
<sequence length="61" mass="6985">MSEPVLAEGLAYSVDRKSVYVMLKTEVYWVWAFSWHWTCFACALPFESTCCGNLTLLDVTD</sequence>
<accession>A0A2K1I9V1</accession>
<evidence type="ECO:0000313" key="1">
    <source>
        <dbReference type="EMBL" id="PNR26048.1"/>
    </source>
</evidence>
<reference evidence="1" key="2">
    <citation type="journal article" date="2018" name="Plant J.">
        <title>The Physcomitrella patens chromosome-scale assembly reveals moss genome structure and evolution.</title>
        <authorList>
            <person name="Lang D."/>
            <person name="Ullrich K.K."/>
            <person name="Murat F."/>
            <person name="Fuchs J."/>
            <person name="Jenkins J."/>
            <person name="Haas F.B."/>
            <person name="Piednoel M."/>
            <person name="Gundlach H."/>
            <person name="Van Bel M."/>
            <person name="Meyberg R."/>
            <person name="Vives C."/>
            <person name="Morata J."/>
            <person name="Symeonidi A."/>
            <person name="Hiss M."/>
            <person name="Muchero W."/>
            <person name="Kamisugi Y."/>
            <person name="Saleh O."/>
            <person name="Blanc G."/>
            <person name="Decker E.L."/>
            <person name="van Gessel N."/>
            <person name="Grimwood J."/>
            <person name="Hayes R.D."/>
            <person name="Graham S.W."/>
            <person name="Gunter L.E."/>
            <person name="McDaniel S.F."/>
            <person name="Hoernstein S.N.W."/>
            <person name="Larsson A."/>
            <person name="Li F.W."/>
            <person name="Perroud P.F."/>
            <person name="Phillips J."/>
            <person name="Ranjan P."/>
            <person name="Rokshar D.S."/>
            <person name="Rothfels C.J."/>
            <person name="Schneider L."/>
            <person name="Shu S."/>
            <person name="Stevenson D.W."/>
            <person name="Thummler F."/>
            <person name="Tillich M."/>
            <person name="Villarreal Aguilar J.C."/>
            <person name="Widiez T."/>
            <person name="Wong G.K."/>
            <person name="Wymore A."/>
            <person name="Zhang Y."/>
            <person name="Zimmer A.D."/>
            <person name="Quatrano R.S."/>
            <person name="Mayer K.F.X."/>
            <person name="Goodstein D."/>
            <person name="Casacuberta J.M."/>
            <person name="Vandepoele K."/>
            <person name="Reski R."/>
            <person name="Cuming A.C."/>
            <person name="Tuskan G.A."/>
            <person name="Maumus F."/>
            <person name="Salse J."/>
            <person name="Schmutz J."/>
            <person name="Rensing S.A."/>
        </authorList>
    </citation>
    <scope>NUCLEOTIDE SEQUENCE [LARGE SCALE GENOMIC DNA]</scope>
</reference>
<gene>
    <name evidence="1" type="ORF">PHYPA_031184</name>
</gene>
<dbReference type="InParanoid" id="A0A2K1I9V1"/>
<comment type="caution">
    <text evidence="1">The sequence shown here is derived from an EMBL/GenBank/DDBJ whole genome shotgun (WGS) entry which is preliminary data.</text>
</comment>